<dbReference type="Proteomes" id="UP000318720">
    <property type="component" value="Unassembled WGS sequence"/>
</dbReference>
<reference evidence="2 3" key="1">
    <citation type="submission" date="2019-03" db="EMBL/GenBank/DDBJ databases">
        <title>Comparative genomic analyses of the sweetpotato soil rot pathogen, Streptomyces ipomoeae.</title>
        <authorList>
            <person name="Ruschel Soares N."/>
            <person name="Badger J.H."/>
            <person name="Huguet-Tapia J.C."/>
            <person name="Clark C.A."/>
            <person name="Pettis G.S."/>
        </authorList>
    </citation>
    <scope>NUCLEOTIDE SEQUENCE [LARGE SCALE GENOMIC DNA]</scope>
    <source>
        <strain evidence="2 3">88-35</strain>
    </source>
</reference>
<sequence length="237" mass="26480">MGDVKPEAIQQAVEDFWSKRGEQRESQEDGGRAGGEARANGHIKGFEDVVKEVFLDCGIPAGDIRTGRPYLPGYYRVRKQWDLVVLYKEVLVAALEFKSQVGSVGKNFNNRFEEALGSATDLGAAQKKNGPFGAVPPWIGYVFVLEETEETEKSNRQSHALFETDPAFKGMSYTQRYQEMISRFVGENVYDIGWFVTTQRAENGNITYKEPLPTATARTLQVAIEGRVKLVKAMLGE</sequence>
<feature type="region of interest" description="Disordered" evidence="1">
    <location>
        <begin position="16"/>
        <end position="39"/>
    </location>
</feature>
<evidence type="ECO:0000256" key="1">
    <source>
        <dbReference type="SAM" id="MobiDB-lite"/>
    </source>
</evidence>
<evidence type="ECO:0000313" key="2">
    <source>
        <dbReference type="EMBL" id="TQE39939.1"/>
    </source>
</evidence>
<proteinExistence type="predicted"/>
<dbReference type="InterPro" id="IPR007636">
    <property type="entry name" value="Restrct_endonuc_II_XhoI"/>
</dbReference>
<evidence type="ECO:0000313" key="3">
    <source>
        <dbReference type="Proteomes" id="UP000318720"/>
    </source>
</evidence>
<organism evidence="2 3">
    <name type="scientific">Streptomyces ipomoeae</name>
    <dbReference type="NCBI Taxonomy" id="103232"/>
    <lineage>
        <taxon>Bacteria</taxon>
        <taxon>Bacillati</taxon>
        <taxon>Actinomycetota</taxon>
        <taxon>Actinomycetes</taxon>
        <taxon>Kitasatosporales</taxon>
        <taxon>Streptomycetaceae</taxon>
        <taxon>Streptomyces</taxon>
    </lineage>
</organism>
<dbReference type="RefSeq" id="WP_141580392.1">
    <property type="nucleotide sequence ID" value="NZ_SPAZ01000013.1"/>
</dbReference>
<name>A0AAE8W8M4_9ACTN</name>
<evidence type="ECO:0008006" key="4">
    <source>
        <dbReference type="Google" id="ProtNLM"/>
    </source>
</evidence>
<dbReference type="EMBL" id="SPAZ01000013">
    <property type="protein sequence ID" value="TQE39939.1"/>
    <property type="molecule type" value="Genomic_DNA"/>
</dbReference>
<dbReference type="GO" id="GO:0003677">
    <property type="term" value="F:DNA binding"/>
    <property type="evidence" value="ECO:0007669"/>
    <property type="project" value="InterPro"/>
</dbReference>
<dbReference type="GO" id="GO:0009307">
    <property type="term" value="P:DNA restriction-modification system"/>
    <property type="evidence" value="ECO:0007669"/>
    <property type="project" value="InterPro"/>
</dbReference>
<accession>A0AAE8W8M4</accession>
<dbReference type="AlphaFoldDB" id="A0AAE8W8M4"/>
<comment type="caution">
    <text evidence="2">The sequence shown here is derived from an EMBL/GenBank/DDBJ whole genome shotgun (WGS) entry which is preliminary data.</text>
</comment>
<feature type="compositionally biased region" description="Basic and acidic residues" evidence="1">
    <location>
        <begin position="16"/>
        <end position="31"/>
    </location>
</feature>
<dbReference type="GO" id="GO:0009036">
    <property type="term" value="F:type II site-specific deoxyribonuclease activity"/>
    <property type="evidence" value="ECO:0007669"/>
    <property type="project" value="InterPro"/>
</dbReference>
<dbReference type="Pfam" id="PF04555">
    <property type="entry name" value="XhoI"/>
    <property type="match status" value="1"/>
</dbReference>
<gene>
    <name evidence="2" type="ORF">Sipo8835_01080</name>
</gene>
<protein>
    <recommendedName>
        <fullName evidence="4">Restriction endonuclease</fullName>
    </recommendedName>
</protein>